<evidence type="ECO:0000313" key="1">
    <source>
        <dbReference type="Proteomes" id="UP000887569"/>
    </source>
</evidence>
<sequence>GGKRERCPQTQKLCCWPIPTRDCHTGQPGRKCNNQASPWRFRLHDHESGTSMVRLGHCTLDQADPCGSPELGLANSIIFAFGDSVRASPPMQLG</sequence>
<dbReference type="AlphaFoldDB" id="A0A915ABK2"/>
<reference evidence="2" key="1">
    <citation type="submission" date="2022-11" db="UniProtKB">
        <authorList>
            <consortium name="WormBaseParasite"/>
        </authorList>
    </citation>
    <scope>IDENTIFICATION</scope>
</reference>
<protein>
    <submittedName>
        <fullName evidence="2">Uncharacterized protein</fullName>
    </submittedName>
</protein>
<dbReference type="WBParaSite" id="PgR004_g219_t03">
    <property type="protein sequence ID" value="PgR004_g219_t03"/>
    <property type="gene ID" value="PgR004_g219"/>
</dbReference>
<proteinExistence type="predicted"/>
<evidence type="ECO:0000313" key="2">
    <source>
        <dbReference type="WBParaSite" id="PgR004_g219_t03"/>
    </source>
</evidence>
<accession>A0A915ABK2</accession>
<organism evidence="1 2">
    <name type="scientific">Parascaris univalens</name>
    <name type="common">Nematode worm</name>
    <dbReference type="NCBI Taxonomy" id="6257"/>
    <lineage>
        <taxon>Eukaryota</taxon>
        <taxon>Metazoa</taxon>
        <taxon>Ecdysozoa</taxon>
        <taxon>Nematoda</taxon>
        <taxon>Chromadorea</taxon>
        <taxon>Rhabditida</taxon>
        <taxon>Spirurina</taxon>
        <taxon>Ascaridomorpha</taxon>
        <taxon>Ascaridoidea</taxon>
        <taxon>Ascarididae</taxon>
        <taxon>Parascaris</taxon>
    </lineage>
</organism>
<keyword evidence="1" id="KW-1185">Reference proteome</keyword>
<name>A0A915ABK2_PARUN</name>
<dbReference type="Proteomes" id="UP000887569">
    <property type="component" value="Unplaced"/>
</dbReference>